<reference evidence="2" key="1">
    <citation type="submission" date="2020-04" db="EMBL/GenBank/DDBJ databases">
        <title>Deep metagenomics examines the oral microbiome during advanced dental caries in children, revealing novel taxa and co-occurrences with host molecules.</title>
        <authorList>
            <person name="Baker J.L."/>
            <person name="Morton J.T."/>
            <person name="Dinis M."/>
            <person name="Alvarez R."/>
            <person name="Tran N.C."/>
            <person name="Knight R."/>
            <person name="Edlund A."/>
        </authorList>
    </citation>
    <scope>NUCLEOTIDE SEQUENCE</scope>
    <source>
        <strain evidence="2">JCVI_38_bin.5</strain>
    </source>
</reference>
<dbReference type="PANTHER" id="PTHR18964">
    <property type="entry name" value="ROK (REPRESSOR, ORF, KINASE) FAMILY"/>
    <property type="match status" value="1"/>
</dbReference>
<evidence type="ECO:0000313" key="3">
    <source>
        <dbReference type="Proteomes" id="UP000698335"/>
    </source>
</evidence>
<accession>A0A930VXB5</accession>
<gene>
    <name evidence="2" type="ORF">HXK26_02555</name>
</gene>
<evidence type="ECO:0000256" key="1">
    <source>
        <dbReference type="ARBA" id="ARBA00006479"/>
    </source>
</evidence>
<comment type="similarity">
    <text evidence="1">Belongs to the ROK (NagC/XylR) family.</text>
</comment>
<dbReference type="Pfam" id="PF00480">
    <property type="entry name" value="ROK"/>
    <property type="match status" value="1"/>
</dbReference>
<evidence type="ECO:0000313" key="2">
    <source>
        <dbReference type="EMBL" id="MBF4807564.1"/>
    </source>
</evidence>
<comment type="caution">
    <text evidence="2">The sequence shown here is derived from an EMBL/GenBank/DDBJ whole genome shotgun (WGS) entry which is preliminary data.</text>
</comment>
<dbReference type="RefSeq" id="WP_311142559.1">
    <property type="nucleotide sequence ID" value="NZ_CAUOKZ010000012.1"/>
</dbReference>
<dbReference type="EMBL" id="JABZGW010000073">
    <property type="protein sequence ID" value="MBF4807564.1"/>
    <property type="molecule type" value="Genomic_DNA"/>
</dbReference>
<dbReference type="AlphaFoldDB" id="A0A930VXB5"/>
<organism evidence="2 3">
    <name type="scientific">Lancefieldella rimae</name>
    <dbReference type="NCBI Taxonomy" id="1383"/>
    <lineage>
        <taxon>Bacteria</taxon>
        <taxon>Bacillati</taxon>
        <taxon>Actinomycetota</taxon>
        <taxon>Coriobacteriia</taxon>
        <taxon>Coriobacteriales</taxon>
        <taxon>Atopobiaceae</taxon>
        <taxon>Lancefieldella</taxon>
    </lineage>
</organism>
<name>A0A930VXB5_9ACTN</name>
<dbReference type="Proteomes" id="UP000698335">
    <property type="component" value="Unassembled WGS sequence"/>
</dbReference>
<proteinExistence type="inferred from homology"/>
<dbReference type="InterPro" id="IPR049874">
    <property type="entry name" value="ROK_cs"/>
</dbReference>
<dbReference type="PROSITE" id="PS01125">
    <property type="entry name" value="ROK"/>
    <property type="match status" value="1"/>
</dbReference>
<dbReference type="Gene3D" id="3.30.420.40">
    <property type="match status" value="2"/>
</dbReference>
<dbReference type="InterPro" id="IPR000600">
    <property type="entry name" value="ROK"/>
</dbReference>
<dbReference type="PANTHER" id="PTHR18964:SF149">
    <property type="entry name" value="BIFUNCTIONAL UDP-N-ACETYLGLUCOSAMINE 2-EPIMERASE_N-ACETYLMANNOSAMINE KINASE"/>
    <property type="match status" value="1"/>
</dbReference>
<dbReference type="InterPro" id="IPR043129">
    <property type="entry name" value="ATPase_NBD"/>
</dbReference>
<sequence>MQYVLGIDIGGTSIKIGLFTPDGELLTEEKVPTPALTSPEAYCIVCDSLEEIVASRSGKPEDVIACGLDIPGPVADDGTVGLLANVEINPEGLVQAISSALPNATVAFVNDANAAALGEAWAGVAVGVPSFVLIAIGTGVGAGVVANGKLVAGAFGAGGEIGHITVEPDEPKTCGCGRHGCLEQYASAKGIVRLYLEECEARGVTPVHVEHETDTISVFRAHAAGDECATIAIDKMCSYLARAMAQVSCVVDPAMYLIGGGVAGSFATFATELRSRFEEYALRVSRPVRIEAASLGNQAAMYGCAYEALRLRKERFGDEIPAERSIDHSA</sequence>
<protein>
    <submittedName>
        <fullName evidence="2">ROK family protein</fullName>
    </submittedName>
</protein>
<dbReference type="SUPFAM" id="SSF53067">
    <property type="entry name" value="Actin-like ATPase domain"/>
    <property type="match status" value="1"/>
</dbReference>